<organism evidence="12 13">
    <name type="scientific">Tetzosporium hominis</name>
    <dbReference type="NCBI Taxonomy" id="2020506"/>
    <lineage>
        <taxon>Bacteria</taxon>
        <taxon>Bacillati</taxon>
        <taxon>Bacillota</taxon>
        <taxon>Bacilli</taxon>
        <taxon>Bacillales</taxon>
        <taxon>Caryophanaceae</taxon>
        <taxon>Tetzosporium</taxon>
    </lineage>
</organism>
<comment type="catalytic activity">
    <reaction evidence="10">
        <text>uridine(54) in tRNA + (6R)-5,10-methylene-5,6,7,8-tetrahydrofolate + NADH + H(+) = 5-methyluridine(54) in tRNA + (6S)-5,6,7,8-tetrahydrofolate + NAD(+)</text>
        <dbReference type="Rhea" id="RHEA:16873"/>
        <dbReference type="Rhea" id="RHEA-COMP:10167"/>
        <dbReference type="Rhea" id="RHEA-COMP:10193"/>
        <dbReference type="ChEBI" id="CHEBI:15378"/>
        <dbReference type="ChEBI" id="CHEBI:15636"/>
        <dbReference type="ChEBI" id="CHEBI:57453"/>
        <dbReference type="ChEBI" id="CHEBI:57540"/>
        <dbReference type="ChEBI" id="CHEBI:57945"/>
        <dbReference type="ChEBI" id="CHEBI:65315"/>
        <dbReference type="ChEBI" id="CHEBI:74447"/>
        <dbReference type="EC" id="2.1.1.74"/>
    </reaction>
</comment>
<name>A0A264W6Q9_9BACL</name>
<dbReference type="SUPFAM" id="SSF51905">
    <property type="entry name" value="FAD/NAD(P)-binding domain"/>
    <property type="match status" value="1"/>
</dbReference>
<comment type="function">
    <text evidence="10">Catalyzes the folate-dependent formation of 5-methyl-uridine at position 54 (M-5-U54) in all tRNAs.</text>
</comment>
<comment type="caution">
    <text evidence="12">The sequence shown here is derived from an EMBL/GenBank/DDBJ whole genome shotgun (WGS) entry which is preliminary data.</text>
</comment>
<accession>A0A264W6Q9</accession>
<comment type="catalytic activity">
    <reaction evidence="10">
        <text>uridine(54) in tRNA + (6R)-5,10-methylene-5,6,7,8-tetrahydrofolate + NADPH + H(+) = 5-methyluridine(54) in tRNA + (6S)-5,6,7,8-tetrahydrofolate + NADP(+)</text>
        <dbReference type="Rhea" id="RHEA:62372"/>
        <dbReference type="Rhea" id="RHEA-COMP:10167"/>
        <dbReference type="Rhea" id="RHEA-COMP:10193"/>
        <dbReference type="ChEBI" id="CHEBI:15378"/>
        <dbReference type="ChEBI" id="CHEBI:15636"/>
        <dbReference type="ChEBI" id="CHEBI:57453"/>
        <dbReference type="ChEBI" id="CHEBI:57783"/>
        <dbReference type="ChEBI" id="CHEBI:58349"/>
        <dbReference type="ChEBI" id="CHEBI:65315"/>
        <dbReference type="ChEBI" id="CHEBI:74447"/>
        <dbReference type="EC" id="2.1.1.74"/>
    </reaction>
</comment>
<feature type="binding site" evidence="10">
    <location>
        <begin position="9"/>
        <end position="14"/>
    </location>
    <ligand>
        <name>FAD</name>
        <dbReference type="ChEBI" id="CHEBI:57692"/>
    </ligand>
</feature>
<gene>
    <name evidence="10 12" type="primary">trmFO</name>
    <name evidence="12" type="ORF">CF394_02300</name>
</gene>
<feature type="domain" description="MnmG N-terminal" evidence="11">
    <location>
        <begin position="5"/>
        <end position="366"/>
    </location>
</feature>
<dbReference type="InterPro" id="IPR020595">
    <property type="entry name" value="MnmG-rel_CS"/>
</dbReference>
<dbReference type="GO" id="GO:0030488">
    <property type="term" value="P:tRNA methylation"/>
    <property type="evidence" value="ECO:0007669"/>
    <property type="project" value="TreeGrafter"/>
</dbReference>
<evidence type="ECO:0000256" key="9">
    <source>
        <dbReference type="ARBA" id="ARBA00023027"/>
    </source>
</evidence>
<dbReference type="Proteomes" id="UP000217065">
    <property type="component" value="Unassembled WGS sequence"/>
</dbReference>
<dbReference type="EC" id="2.1.1.74" evidence="10"/>
<dbReference type="GO" id="GO:0002098">
    <property type="term" value="P:tRNA wobble uridine modification"/>
    <property type="evidence" value="ECO:0007669"/>
    <property type="project" value="TreeGrafter"/>
</dbReference>
<keyword evidence="4 10" id="KW-0285">Flavoprotein</keyword>
<keyword evidence="9 10" id="KW-0520">NAD</keyword>
<dbReference type="GO" id="GO:0050660">
    <property type="term" value="F:flavin adenine dinucleotide binding"/>
    <property type="evidence" value="ECO:0007669"/>
    <property type="project" value="UniProtKB-UniRule"/>
</dbReference>
<evidence type="ECO:0000313" key="12">
    <source>
        <dbReference type="EMBL" id="OZS79270.1"/>
    </source>
</evidence>
<comment type="similarity">
    <text evidence="10">Belongs to the MnmG family. TrmFO subfamily.</text>
</comment>
<evidence type="ECO:0000259" key="11">
    <source>
        <dbReference type="Pfam" id="PF01134"/>
    </source>
</evidence>
<dbReference type="Pfam" id="PF01134">
    <property type="entry name" value="GIDA"/>
    <property type="match status" value="1"/>
</dbReference>
<evidence type="ECO:0000313" key="13">
    <source>
        <dbReference type="Proteomes" id="UP000217065"/>
    </source>
</evidence>
<evidence type="ECO:0000256" key="3">
    <source>
        <dbReference type="ARBA" id="ARBA00022603"/>
    </source>
</evidence>
<dbReference type="HAMAP" id="MF_01037">
    <property type="entry name" value="TrmFO"/>
    <property type="match status" value="1"/>
</dbReference>
<dbReference type="InterPro" id="IPR002218">
    <property type="entry name" value="MnmG-rel"/>
</dbReference>
<dbReference type="PANTHER" id="PTHR11806">
    <property type="entry name" value="GLUCOSE INHIBITED DIVISION PROTEIN A"/>
    <property type="match status" value="1"/>
</dbReference>
<dbReference type="NCBIfam" id="TIGR00137">
    <property type="entry name" value="gid_trmFO"/>
    <property type="match status" value="1"/>
</dbReference>
<keyword evidence="7 10" id="KW-0274">FAD</keyword>
<dbReference type="FunFam" id="3.50.50.60:FF:000035">
    <property type="entry name" value="Methylenetetrahydrofolate--tRNA-(uracil-5-)-methyltransferase TrmFO"/>
    <property type="match status" value="1"/>
</dbReference>
<comment type="subcellular location">
    <subcellularLocation>
        <location evidence="10">Cytoplasm</location>
    </subcellularLocation>
</comment>
<keyword evidence="2 10" id="KW-0963">Cytoplasm</keyword>
<dbReference type="InterPro" id="IPR036188">
    <property type="entry name" value="FAD/NAD-bd_sf"/>
</dbReference>
<reference evidence="12 13" key="1">
    <citation type="submission" date="2017-07" db="EMBL/GenBank/DDBJ databases">
        <title>Tetzosporium hominis gen.nov. sp.nov.</title>
        <authorList>
            <person name="Tetz G."/>
            <person name="Tetz V."/>
        </authorList>
    </citation>
    <scope>NUCLEOTIDE SEQUENCE [LARGE SCALE GENOMIC DNA]</scope>
    <source>
        <strain evidence="12 13">VT-49</strain>
    </source>
</reference>
<evidence type="ECO:0000256" key="4">
    <source>
        <dbReference type="ARBA" id="ARBA00022630"/>
    </source>
</evidence>
<protein>
    <recommendedName>
        <fullName evidence="10">Methylenetetrahydrofolate--tRNA-(uracil-5-)-methyltransferase TrmFO</fullName>
        <ecNumber evidence="10">2.1.1.74</ecNumber>
    </recommendedName>
    <alternativeName>
        <fullName evidence="10">Folate-dependent tRNA (uracil-5-)-methyltransferase</fullName>
    </alternativeName>
    <alternativeName>
        <fullName evidence="10">Folate-dependent tRNA(M-5-U54)-methyltransferase</fullName>
    </alternativeName>
</protein>
<dbReference type="AlphaFoldDB" id="A0A264W6Q9"/>
<comment type="cofactor">
    <cofactor evidence="1 10">
        <name>FAD</name>
        <dbReference type="ChEBI" id="CHEBI:57692"/>
    </cofactor>
</comment>
<dbReference type="EMBL" id="NOKQ01000134">
    <property type="protein sequence ID" value="OZS79270.1"/>
    <property type="molecule type" value="Genomic_DNA"/>
</dbReference>
<evidence type="ECO:0000256" key="7">
    <source>
        <dbReference type="ARBA" id="ARBA00022827"/>
    </source>
</evidence>
<evidence type="ECO:0000256" key="1">
    <source>
        <dbReference type="ARBA" id="ARBA00001974"/>
    </source>
</evidence>
<dbReference type="GO" id="GO:0047151">
    <property type="term" value="F:tRNA (uracil(54)-C5)-methyltransferase activity, 5,10-methylenetetrahydrofolate-dependent"/>
    <property type="evidence" value="ECO:0007669"/>
    <property type="project" value="UniProtKB-UniRule"/>
</dbReference>
<evidence type="ECO:0000256" key="8">
    <source>
        <dbReference type="ARBA" id="ARBA00022857"/>
    </source>
</evidence>
<keyword evidence="3 10" id="KW-0489">Methyltransferase</keyword>
<dbReference type="InterPro" id="IPR004417">
    <property type="entry name" value="TrmFO"/>
</dbReference>
<dbReference type="RefSeq" id="WP_094941650.1">
    <property type="nucleotide sequence ID" value="NZ_NOKQ01000134.1"/>
</dbReference>
<keyword evidence="6 10" id="KW-0819">tRNA processing</keyword>
<evidence type="ECO:0000256" key="5">
    <source>
        <dbReference type="ARBA" id="ARBA00022679"/>
    </source>
</evidence>
<dbReference type="OrthoDB" id="9803114at2"/>
<dbReference type="Gene3D" id="3.50.50.60">
    <property type="entry name" value="FAD/NAD(P)-binding domain"/>
    <property type="match status" value="2"/>
</dbReference>
<dbReference type="FunFam" id="3.50.50.60:FF:000040">
    <property type="entry name" value="Methylenetetrahydrofolate--tRNA-(uracil-5-)-methyltransferase TrmFO"/>
    <property type="match status" value="1"/>
</dbReference>
<keyword evidence="13" id="KW-1185">Reference proteome</keyword>
<dbReference type="InterPro" id="IPR040131">
    <property type="entry name" value="MnmG_N"/>
</dbReference>
<keyword evidence="8 10" id="KW-0521">NADP</keyword>
<dbReference type="NCBIfam" id="NF003739">
    <property type="entry name" value="PRK05335.1"/>
    <property type="match status" value="1"/>
</dbReference>
<evidence type="ECO:0000256" key="10">
    <source>
        <dbReference type="HAMAP-Rule" id="MF_01037"/>
    </source>
</evidence>
<keyword evidence="5 10" id="KW-0808">Transferase</keyword>
<dbReference type="PROSITE" id="PS01281">
    <property type="entry name" value="GIDA_2"/>
    <property type="match status" value="1"/>
</dbReference>
<dbReference type="PANTHER" id="PTHR11806:SF2">
    <property type="entry name" value="METHYLENETETRAHYDROFOLATE--TRNA-(URACIL-5-)-METHYLTRANSFERASE TRMFO"/>
    <property type="match status" value="1"/>
</dbReference>
<sequence>MNQTVHVIGAGLAGSEAAWQLAKRGIQVKLYEMRPVKQTPAHHTDKFAELVCSNSLRANTLTNAVGVIKEEMRMLDSLIIKSADNSSVPAGGALAVDRHDFAGRVTDTIRNHPNIEVINEEVTEIPDGITIIATGPLTSPALAEKVKELTGQDYLYFYDAAAPIIEKDSIDMEKVYLKSRYDKGEAAYLNCPMTEEEFDRFYEALLEAEVVPLKEFEKEIYFEGCMPVEVMASRGRKTLLFGPMKPVGLEDPKTGKRPFAVVQLRQDDAAGTLYNIVGFQTHLKWGPQKEVLQLIPGLENVEIVRYGVMHRNTFINSPTVLEPTYQLKADKKIFFAGQMTGVEGYVESAGSGLLAGINAARLVLGEEPIVLPPETALGSMARYITEADSKNFQPMNINFGLFPALPERIRDKKVKSEKLADRALTTIQNFVKSNSL</sequence>
<proteinExistence type="inferred from homology"/>
<evidence type="ECO:0000256" key="6">
    <source>
        <dbReference type="ARBA" id="ARBA00022694"/>
    </source>
</evidence>
<evidence type="ECO:0000256" key="2">
    <source>
        <dbReference type="ARBA" id="ARBA00022490"/>
    </source>
</evidence>
<dbReference type="GO" id="GO:0005829">
    <property type="term" value="C:cytosol"/>
    <property type="evidence" value="ECO:0007669"/>
    <property type="project" value="TreeGrafter"/>
</dbReference>